<evidence type="ECO:0000313" key="4">
    <source>
        <dbReference type="EMBL" id="KPH62163.1"/>
    </source>
</evidence>
<dbReference type="RefSeq" id="WP_054454770.1">
    <property type="nucleotide sequence ID" value="NZ_LHPH01000014.1"/>
</dbReference>
<dbReference type="Proteomes" id="UP000037848">
    <property type="component" value="Unassembled WGS sequence"/>
</dbReference>
<feature type="region of interest" description="Disordered" evidence="1">
    <location>
        <begin position="1"/>
        <end position="22"/>
    </location>
</feature>
<evidence type="ECO:0000256" key="2">
    <source>
        <dbReference type="SAM" id="Phobius"/>
    </source>
</evidence>
<evidence type="ECO:0000256" key="1">
    <source>
        <dbReference type="SAM" id="MobiDB-lite"/>
    </source>
</evidence>
<reference evidence="4 5" key="1">
    <citation type="submission" date="2015-08" db="EMBL/GenBank/DDBJ databases">
        <title>Draft Genome Sequence of Pseudoalteromonas porphyrae UCD-SED14.</title>
        <authorList>
            <person name="Coil D.A."/>
            <person name="Jospin G."/>
            <person name="Lee R.D."/>
            <person name="Eisen J.A."/>
        </authorList>
    </citation>
    <scope>NUCLEOTIDE SEQUENCE [LARGE SCALE GENOMIC DNA]</scope>
    <source>
        <strain evidence="4 5">UCD-SED14</strain>
    </source>
</reference>
<feature type="domain" description="SPOR" evidence="3">
    <location>
        <begin position="96"/>
        <end position="176"/>
    </location>
</feature>
<dbReference type="PATRIC" id="fig|187330.3.peg.977"/>
<keyword evidence="2" id="KW-0812">Transmembrane</keyword>
<dbReference type="AlphaFoldDB" id="A0A0N1ESF5"/>
<dbReference type="STRING" id="187330.AMS58_10000"/>
<dbReference type="Gene3D" id="3.30.70.1070">
    <property type="entry name" value="Sporulation related repeat"/>
    <property type="match status" value="1"/>
</dbReference>
<dbReference type="EMBL" id="LHPH01000014">
    <property type="protein sequence ID" value="KPH62163.1"/>
    <property type="molecule type" value="Genomic_DNA"/>
</dbReference>
<comment type="caution">
    <text evidence="4">The sequence shown here is derived from an EMBL/GenBank/DDBJ whole genome shotgun (WGS) entry which is preliminary data.</text>
</comment>
<keyword evidence="5" id="KW-1185">Reference proteome</keyword>
<dbReference type="PANTHER" id="PTHR38687">
    <property type="entry name" value="CELL DIVISION PROTEIN DEDD-RELATED"/>
    <property type="match status" value="1"/>
</dbReference>
<feature type="compositionally biased region" description="Basic and acidic residues" evidence="1">
    <location>
        <begin position="1"/>
        <end position="13"/>
    </location>
</feature>
<protein>
    <recommendedName>
        <fullName evidence="3">SPOR domain-containing protein</fullName>
    </recommendedName>
</protein>
<organism evidence="4 5">
    <name type="scientific">Pseudoalteromonas porphyrae</name>
    <dbReference type="NCBI Taxonomy" id="187330"/>
    <lineage>
        <taxon>Bacteria</taxon>
        <taxon>Pseudomonadati</taxon>
        <taxon>Pseudomonadota</taxon>
        <taxon>Gammaproteobacteria</taxon>
        <taxon>Alteromonadales</taxon>
        <taxon>Pseudoalteromonadaceae</taxon>
        <taxon>Pseudoalteromonas</taxon>
    </lineage>
</organism>
<gene>
    <name evidence="4" type="ORF">ADS77_12745</name>
</gene>
<keyword evidence="2" id="KW-1133">Transmembrane helix</keyword>
<keyword evidence="2" id="KW-0472">Membrane</keyword>
<dbReference type="InterPro" id="IPR007730">
    <property type="entry name" value="SPOR-like_dom"/>
</dbReference>
<dbReference type="OrthoDB" id="8558195at2"/>
<feature type="transmembrane region" description="Helical" evidence="2">
    <location>
        <begin position="26"/>
        <end position="48"/>
    </location>
</feature>
<proteinExistence type="predicted"/>
<name>A0A0N1ESF5_9GAMM</name>
<sequence length="176" mass="19954">MARHDFINKEPGKRSSKKQAPPKKPFPVLLVLLTMLLVGGFSFGLWYVKNNADPKLVEQQANPTQPTVKVEPAKPRPPEFIKEIKEHEIQVEVKELEQKGPYVMQCGSFRTHGQAETLKAKIAFAGLIAEIRETTGTNGIWYKVRLGPYKTKRLAESDKNKLKRSKITGCGIWLWT</sequence>
<dbReference type="InterPro" id="IPR052521">
    <property type="entry name" value="Cell_div_SPOR-domain"/>
</dbReference>
<dbReference type="PANTHER" id="PTHR38687:SF2">
    <property type="entry name" value="CELL DIVISION PROTEIN FTSN"/>
    <property type="match status" value="1"/>
</dbReference>
<accession>A0A0N1ESF5</accession>
<dbReference type="SUPFAM" id="SSF110997">
    <property type="entry name" value="Sporulation related repeat"/>
    <property type="match status" value="1"/>
</dbReference>
<dbReference type="GO" id="GO:0042834">
    <property type="term" value="F:peptidoglycan binding"/>
    <property type="evidence" value="ECO:0007669"/>
    <property type="project" value="InterPro"/>
</dbReference>
<evidence type="ECO:0000313" key="5">
    <source>
        <dbReference type="Proteomes" id="UP000037848"/>
    </source>
</evidence>
<evidence type="ECO:0000259" key="3">
    <source>
        <dbReference type="PROSITE" id="PS51724"/>
    </source>
</evidence>
<dbReference type="Pfam" id="PF05036">
    <property type="entry name" value="SPOR"/>
    <property type="match status" value="1"/>
</dbReference>
<dbReference type="PROSITE" id="PS51724">
    <property type="entry name" value="SPOR"/>
    <property type="match status" value="1"/>
</dbReference>
<dbReference type="InterPro" id="IPR036680">
    <property type="entry name" value="SPOR-like_sf"/>
</dbReference>